<name>A0ABT0APA7_9LACT</name>
<accession>A0ABT0APA7</accession>
<feature type="coiled-coil region" evidence="1">
    <location>
        <begin position="110"/>
        <end position="137"/>
    </location>
</feature>
<dbReference type="Gene3D" id="2.60.40.740">
    <property type="match status" value="3"/>
</dbReference>
<proteinExistence type="predicted"/>
<evidence type="ECO:0000259" key="4">
    <source>
        <dbReference type="Pfam" id="PF16364"/>
    </source>
</evidence>
<dbReference type="EMBL" id="JAAEDA010000019">
    <property type="protein sequence ID" value="MCJ1978308.1"/>
    <property type="molecule type" value="Genomic_DNA"/>
</dbReference>
<sequence length="953" mass="105174">MTSKTKFTNKKMIIAGLTVLTTATMLGVSQTNAVKQLVHADGASEKEKGTNVDVEHKELDKTVSDAKKSGMEVTQGKTNVKVIKASELSTESSKIKAEYTKQKQVIDDNLKKQKSQNDTYNKALDEYNKELAEYNKTAALIPNRDDSNKTSLNATGGVSSIDGWKFMMTGARDKVHESEAIVVADGISESEAKKHYLKDNTQLAWGANSKLVEKTGETTDFNGGYIFTSGGSVKLTNVGTLADGTNVNLIYKNVSGDTNSWSIAPRDTGIDDDKPSGKIIIGSQDDIKLEYAFVDDQGNPLKIWVGNFFSDIDEPVANYVQNEDLTNVQTNGIAVVAKNLDINKYNLVRNDGQRDNHDSNLNSVMSMTYSEGGTLRVWNSGTTKSTGYDVHSLRMISPMFGEQLNLKVSVKPVAPPKPEPLKATYTLTSLIVTPEPKKDVDAGNNDGDKGGKDNNKEIIKGQELTYSLKSTDLPADRTDDVKTFKYVDALPKQVDYKSVKVLSVDGKTDLTKQFDIQYDKGKHTVTVSAKADYLKLMNADKTKAFVKPIVNVHTVANQDNTTIDNKYTEWVNDDSNDSNTTHNVTPDVKPTKDVDTGTNEGNKDGSDNDKKIVKGQALTYSLEVSKLPANRAYDLETFKFVDKLPKEVDYKSAKVFTAKDKDGKVTDISKQFEISYDKTTHTVTVTANADYLKSMNADKTKEFATPTVDIYTVANKDNSTIDNQYTVFENDSSYDSNKTHNVTPDVKPEKKDEDDKGNDINGKDVKPGQEMNYDLTWDLSGLKDVSLSDDMIVKGLSFSDDYDETKLDITDKTKSDFSITDTTTKKSVLDEVDVKWDIDKGQWIVSAKDAKAFLKSHAGNKLQIMFNPVVKEDATGTLTNTAVQNDFGQNYDTETVKNPVTPDPKPTPTPDNILPHTGEQKALWSFAGFAMLIVAFAITKRKKIKAYLGKNKK</sequence>
<organism evidence="7 8">
    <name type="scientific">Pseudolactococcus paracarnosus</name>
    <dbReference type="NCBI Taxonomy" id="2749962"/>
    <lineage>
        <taxon>Bacteria</taxon>
        <taxon>Bacillati</taxon>
        <taxon>Bacillota</taxon>
        <taxon>Bacilli</taxon>
        <taxon>Lactobacillales</taxon>
        <taxon>Streptococcaceae</taxon>
        <taxon>Pseudolactococcus</taxon>
    </lineage>
</organism>
<dbReference type="Proteomes" id="UP001522462">
    <property type="component" value="Unassembled WGS sequence"/>
</dbReference>
<reference evidence="7 8" key="1">
    <citation type="journal article" date="2022" name="Microbiol. Res.">
        <title>Comparative genome analysis, predicted lifestyle and antimicrobial strategies of Lactococcus carnosus and Lactococcus paracarnosus isolated from meat.</title>
        <authorList>
            <person name="Werum V."/>
            <person name="Ehrmann M."/>
            <person name="Vogel R."/>
            <person name="Hilgarth M."/>
        </authorList>
    </citation>
    <scope>NUCLEOTIDE SEQUENCE [LARGE SCALE GENOMIC DNA]</scope>
    <source>
        <strain evidence="7 8">TMW21897</strain>
    </source>
</reference>
<dbReference type="NCBIfam" id="TIGR04228">
    <property type="entry name" value="isopep_sspB_C2"/>
    <property type="match status" value="1"/>
</dbReference>
<dbReference type="InterPro" id="IPR032300">
    <property type="entry name" value="Antigen_C"/>
</dbReference>
<evidence type="ECO:0000313" key="7">
    <source>
        <dbReference type="EMBL" id="MCJ1978308.1"/>
    </source>
</evidence>
<feature type="region of interest" description="Disordered" evidence="2">
    <location>
        <begin position="730"/>
        <end position="767"/>
    </location>
</feature>
<feature type="domain" description="Cell surface antigen C-terminal" evidence="4">
    <location>
        <begin position="589"/>
        <end position="744"/>
    </location>
</feature>
<dbReference type="NCBIfam" id="TIGR01167">
    <property type="entry name" value="LPXTG_anchor"/>
    <property type="match status" value="1"/>
</dbReference>
<feature type="domain" description="Antigen I/II N-terminal" evidence="6">
    <location>
        <begin position="44"/>
        <end position="138"/>
    </location>
</feature>
<comment type="caution">
    <text evidence="7">The sequence shown here is derived from an EMBL/GenBank/DDBJ whole genome shotgun (WGS) entry which is preliminary data.</text>
</comment>
<feature type="domain" description="Adhesin isopeptide-forming adherence" evidence="5">
    <location>
        <begin position="444"/>
        <end position="583"/>
    </location>
</feature>
<evidence type="ECO:0000256" key="1">
    <source>
        <dbReference type="SAM" id="Coils"/>
    </source>
</evidence>
<dbReference type="Pfam" id="PF18652">
    <property type="entry name" value="Adhesin_P1_N"/>
    <property type="match status" value="1"/>
</dbReference>
<dbReference type="Pfam" id="PF16364">
    <property type="entry name" value="Antigen_C"/>
    <property type="match status" value="1"/>
</dbReference>
<feature type="transmembrane region" description="Helical" evidence="3">
    <location>
        <begin position="922"/>
        <end position="939"/>
    </location>
</feature>
<dbReference type="InterPro" id="IPR026345">
    <property type="entry name" value="Adh_isopep-form_adh_dom"/>
</dbReference>
<feature type="region of interest" description="Disordered" evidence="2">
    <location>
        <begin position="891"/>
        <end position="916"/>
    </location>
</feature>
<keyword evidence="3" id="KW-0472">Membrane</keyword>
<feature type="compositionally biased region" description="Basic and acidic residues" evidence="2">
    <location>
        <begin position="589"/>
        <end position="610"/>
    </location>
</feature>
<gene>
    <name evidence="7" type="ORF">GYN19_10130</name>
</gene>
<evidence type="ECO:0000259" key="5">
    <source>
        <dbReference type="Pfam" id="PF17998"/>
    </source>
</evidence>
<dbReference type="Pfam" id="PF17998">
    <property type="entry name" value="AgI_II_C2"/>
    <property type="match status" value="2"/>
</dbReference>
<feature type="domain" description="Adhesin isopeptide-forming adherence" evidence="5">
    <location>
        <begin position="748"/>
        <end position="900"/>
    </location>
</feature>
<keyword evidence="1" id="KW-0175">Coiled coil</keyword>
<feature type="compositionally biased region" description="Polar residues" evidence="2">
    <location>
        <begin position="730"/>
        <end position="742"/>
    </location>
</feature>
<keyword evidence="3" id="KW-0812">Transmembrane</keyword>
<keyword evidence="3" id="KW-1133">Transmembrane helix</keyword>
<evidence type="ECO:0000256" key="3">
    <source>
        <dbReference type="SAM" id="Phobius"/>
    </source>
</evidence>
<evidence type="ECO:0000259" key="6">
    <source>
        <dbReference type="Pfam" id="PF18652"/>
    </source>
</evidence>
<feature type="region of interest" description="Disordered" evidence="2">
    <location>
        <begin position="436"/>
        <end position="456"/>
    </location>
</feature>
<keyword evidence="8" id="KW-1185">Reference proteome</keyword>
<protein>
    <submittedName>
        <fullName evidence="7">LPXTG cell wall anchor domain-containing protein</fullName>
    </submittedName>
</protein>
<evidence type="ECO:0000256" key="2">
    <source>
        <dbReference type="SAM" id="MobiDB-lite"/>
    </source>
</evidence>
<dbReference type="RefSeq" id="WP_243915241.1">
    <property type="nucleotide sequence ID" value="NZ_JAAECY010000043.1"/>
</dbReference>
<feature type="compositionally biased region" description="Basic and acidic residues" evidence="2">
    <location>
        <begin position="746"/>
        <end position="767"/>
    </location>
</feature>
<evidence type="ECO:0000313" key="8">
    <source>
        <dbReference type="Proteomes" id="UP001522462"/>
    </source>
</evidence>
<dbReference type="InterPro" id="IPR041324">
    <property type="entry name" value="AgI/II_N"/>
</dbReference>
<feature type="region of interest" description="Disordered" evidence="2">
    <location>
        <begin position="571"/>
        <end position="610"/>
    </location>
</feature>